<dbReference type="InterPro" id="IPR003594">
    <property type="entry name" value="HATPase_dom"/>
</dbReference>
<dbReference type="SUPFAM" id="SSF55785">
    <property type="entry name" value="PYP-like sensor domain (PAS domain)"/>
    <property type="match status" value="1"/>
</dbReference>
<dbReference type="Gene3D" id="1.10.287.130">
    <property type="match status" value="1"/>
</dbReference>
<evidence type="ECO:0000256" key="4">
    <source>
        <dbReference type="ARBA" id="ARBA00022475"/>
    </source>
</evidence>
<comment type="catalytic activity">
    <reaction evidence="1">
        <text>ATP + protein L-histidine = ADP + protein N-phospho-L-histidine.</text>
        <dbReference type="EC" id="2.7.13.3"/>
    </reaction>
</comment>
<evidence type="ECO:0000256" key="10">
    <source>
        <dbReference type="ARBA" id="ARBA00022840"/>
    </source>
</evidence>
<dbReference type="CDD" id="cd00130">
    <property type="entry name" value="PAS"/>
    <property type="match status" value="1"/>
</dbReference>
<keyword evidence="9" id="KW-0418">Kinase</keyword>
<sequence length="557" mass="59389">MSPTPPARRRRLGLPRRMFAQMLLMQVAIAAGVAVLATGLFLAPLSDQLDDQAMRRALSIAQTTAAQPRIAEDLVSTRATAGGPVQREAERIRKATKAEYVVVMNRQGVRWSHPTPSEIGRIVSTDPGQALAGHEVMQIDDGTLGRTARGKVPLRDGDGGIVGAVSVGIAYDSVRARLLHAIPGLLAYAGGALAVGALAAWLISRRVQRQTRDLAFSDISALLAEREAMLHGIREGVVALDRGGRIRLLNDEAQRLLGIGDEAVGRSLDEALGEGRTTDVLAGRVTGTDLLTVRGQRVLVANRMPTDDGAVATLRDRTELEQLGRELDSTRGLIDALRAQDHEHANRMHTLLGLLELEMYDDAVEFVGEVVGDHRATAEQVAEKIQDPLLAALLVGKATVAAERGVALHLSDGTRLPDRLVDPRGLVTIVGNLVDNALDAVAGTPHARVEVESRAEGRTAILRVRDTGPGIPAEHRELIFTEGWSTKKPPAHRERGIGLSLVRRLAERQGGTATVGEAAGGGAEFTVVLPEALAEPDLEPALSLPSAARSTAEEESR</sequence>
<dbReference type="GO" id="GO:0005886">
    <property type="term" value="C:plasma membrane"/>
    <property type="evidence" value="ECO:0007669"/>
    <property type="project" value="UniProtKB-SubCell"/>
</dbReference>
<feature type="domain" description="Histidine kinase" evidence="16">
    <location>
        <begin position="422"/>
        <end position="533"/>
    </location>
</feature>
<dbReference type="Gene3D" id="3.30.450.20">
    <property type="entry name" value="PAS domain"/>
    <property type="match status" value="2"/>
</dbReference>
<evidence type="ECO:0000259" key="16">
    <source>
        <dbReference type="PROSITE" id="PS50109"/>
    </source>
</evidence>
<reference evidence="17" key="1">
    <citation type="submission" date="2024-07" db="EMBL/GenBank/DDBJ databases">
        <authorList>
            <person name="Yu S.T."/>
        </authorList>
    </citation>
    <scope>NUCLEOTIDE SEQUENCE</scope>
    <source>
        <strain evidence="17">R28</strain>
    </source>
</reference>
<dbReference type="EC" id="2.7.13.3" evidence="3"/>
<evidence type="ECO:0000256" key="5">
    <source>
        <dbReference type="ARBA" id="ARBA00022553"/>
    </source>
</evidence>
<gene>
    <name evidence="17" type="ORF">AB5J49_35115</name>
</gene>
<keyword evidence="12" id="KW-0902">Two-component regulatory system</keyword>
<keyword evidence="6" id="KW-0808">Transferase</keyword>
<evidence type="ECO:0000256" key="8">
    <source>
        <dbReference type="ARBA" id="ARBA00022741"/>
    </source>
</evidence>
<dbReference type="InterPro" id="IPR004358">
    <property type="entry name" value="Sig_transdc_His_kin-like_C"/>
</dbReference>
<dbReference type="Gene3D" id="3.30.565.10">
    <property type="entry name" value="Histidine kinase-like ATPase, C-terminal domain"/>
    <property type="match status" value="1"/>
</dbReference>
<name>A0AB39Q651_9ACTN</name>
<evidence type="ECO:0000256" key="7">
    <source>
        <dbReference type="ARBA" id="ARBA00022692"/>
    </source>
</evidence>
<dbReference type="SUPFAM" id="SSF55874">
    <property type="entry name" value="ATPase domain of HSP90 chaperone/DNA topoisomerase II/histidine kinase"/>
    <property type="match status" value="1"/>
</dbReference>
<dbReference type="PANTHER" id="PTHR43547:SF10">
    <property type="entry name" value="SENSOR HISTIDINE KINASE DCUS"/>
    <property type="match status" value="1"/>
</dbReference>
<evidence type="ECO:0000256" key="1">
    <source>
        <dbReference type="ARBA" id="ARBA00000085"/>
    </source>
</evidence>
<evidence type="ECO:0000256" key="3">
    <source>
        <dbReference type="ARBA" id="ARBA00012438"/>
    </source>
</evidence>
<keyword evidence="11 15" id="KW-1133">Transmembrane helix</keyword>
<organism evidence="17">
    <name type="scientific">Streptomyces sp. R28</name>
    <dbReference type="NCBI Taxonomy" id="3238628"/>
    <lineage>
        <taxon>Bacteria</taxon>
        <taxon>Bacillati</taxon>
        <taxon>Actinomycetota</taxon>
        <taxon>Actinomycetes</taxon>
        <taxon>Kitasatosporales</taxon>
        <taxon>Streptomycetaceae</taxon>
        <taxon>Streptomyces</taxon>
    </lineage>
</organism>
<dbReference type="FunFam" id="3.30.450.20:FF:000018">
    <property type="entry name" value="Sensor histidine kinase DcuS"/>
    <property type="match status" value="1"/>
</dbReference>
<dbReference type="PRINTS" id="PR00344">
    <property type="entry name" value="BCTRLSENSOR"/>
</dbReference>
<feature type="transmembrane region" description="Helical" evidence="15">
    <location>
        <begin position="185"/>
        <end position="203"/>
    </location>
</feature>
<dbReference type="SUPFAM" id="SSF55890">
    <property type="entry name" value="Sporulation response regulatory protein Spo0B"/>
    <property type="match status" value="1"/>
</dbReference>
<dbReference type="InterPro" id="IPR016120">
    <property type="entry name" value="Sig_transdc_His_kin_SpoOB"/>
</dbReference>
<evidence type="ECO:0000256" key="13">
    <source>
        <dbReference type="ARBA" id="ARBA00023136"/>
    </source>
</evidence>
<dbReference type="InterPro" id="IPR039506">
    <property type="entry name" value="SPOB_a"/>
</dbReference>
<dbReference type="FunFam" id="1.10.287.130:FF:000011">
    <property type="entry name" value="Sensor histidine kinase DcuS"/>
    <property type="match status" value="1"/>
</dbReference>
<dbReference type="GO" id="GO:0000155">
    <property type="term" value="F:phosphorelay sensor kinase activity"/>
    <property type="evidence" value="ECO:0007669"/>
    <property type="project" value="InterPro"/>
</dbReference>
<dbReference type="SMART" id="SM00387">
    <property type="entry name" value="HATPase_c"/>
    <property type="match status" value="1"/>
</dbReference>
<dbReference type="PANTHER" id="PTHR43547">
    <property type="entry name" value="TWO-COMPONENT HISTIDINE KINASE"/>
    <property type="match status" value="1"/>
</dbReference>
<dbReference type="SUPFAM" id="SSF103190">
    <property type="entry name" value="Sensory domain-like"/>
    <property type="match status" value="1"/>
</dbReference>
<comment type="subcellular location">
    <subcellularLocation>
        <location evidence="2">Cell membrane</location>
        <topology evidence="2">Multi-pass membrane protein</topology>
    </subcellularLocation>
</comment>
<dbReference type="GO" id="GO:0005524">
    <property type="term" value="F:ATP binding"/>
    <property type="evidence" value="ECO:0007669"/>
    <property type="project" value="UniProtKB-KW"/>
</dbReference>
<accession>A0AB39Q651</accession>
<feature type="region of interest" description="Disordered" evidence="14">
    <location>
        <begin position="536"/>
        <end position="557"/>
    </location>
</feature>
<keyword evidence="4" id="KW-1003">Cell membrane</keyword>
<keyword evidence="8" id="KW-0547">Nucleotide-binding</keyword>
<evidence type="ECO:0000256" key="9">
    <source>
        <dbReference type="ARBA" id="ARBA00022777"/>
    </source>
</evidence>
<dbReference type="InterPro" id="IPR000014">
    <property type="entry name" value="PAS"/>
</dbReference>
<dbReference type="RefSeq" id="WP_369172873.1">
    <property type="nucleotide sequence ID" value="NZ_CP163439.1"/>
</dbReference>
<dbReference type="GO" id="GO:0006355">
    <property type="term" value="P:regulation of DNA-templated transcription"/>
    <property type="evidence" value="ECO:0007669"/>
    <property type="project" value="InterPro"/>
</dbReference>
<dbReference type="InterPro" id="IPR013767">
    <property type="entry name" value="PAS_fold"/>
</dbReference>
<keyword evidence="5" id="KW-0597">Phosphoprotein</keyword>
<dbReference type="EMBL" id="CP163439">
    <property type="protein sequence ID" value="XDQ38169.1"/>
    <property type="molecule type" value="Genomic_DNA"/>
</dbReference>
<dbReference type="InterPro" id="IPR033463">
    <property type="entry name" value="sCache_3"/>
</dbReference>
<evidence type="ECO:0000256" key="12">
    <source>
        <dbReference type="ARBA" id="ARBA00023012"/>
    </source>
</evidence>
<evidence type="ECO:0000256" key="2">
    <source>
        <dbReference type="ARBA" id="ARBA00004651"/>
    </source>
</evidence>
<keyword evidence="10 17" id="KW-0067">ATP-binding</keyword>
<dbReference type="InterPro" id="IPR035965">
    <property type="entry name" value="PAS-like_dom_sf"/>
</dbReference>
<dbReference type="AlphaFoldDB" id="A0AB39Q651"/>
<dbReference type="SMART" id="SM00091">
    <property type="entry name" value="PAS"/>
    <property type="match status" value="1"/>
</dbReference>
<keyword evidence="7 15" id="KW-0812">Transmembrane</keyword>
<dbReference type="PROSITE" id="PS50109">
    <property type="entry name" value="HIS_KIN"/>
    <property type="match status" value="1"/>
</dbReference>
<dbReference type="Pfam" id="PF00989">
    <property type="entry name" value="PAS"/>
    <property type="match status" value="1"/>
</dbReference>
<protein>
    <recommendedName>
        <fullName evidence="3">histidine kinase</fullName>
        <ecNumber evidence="3">2.7.13.3</ecNumber>
    </recommendedName>
</protein>
<dbReference type="Pfam" id="PF14689">
    <property type="entry name" value="SPOB_a"/>
    <property type="match status" value="1"/>
</dbReference>
<evidence type="ECO:0000256" key="14">
    <source>
        <dbReference type="SAM" id="MobiDB-lite"/>
    </source>
</evidence>
<evidence type="ECO:0000256" key="11">
    <source>
        <dbReference type="ARBA" id="ARBA00022989"/>
    </source>
</evidence>
<evidence type="ECO:0000256" key="6">
    <source>
        <dbReference type="ARBA" id="ARBA00022679"/>
    </source>
</evidence>
<dbReference type="CDD" id="cd16915">
    <property type="entry name" value="HATPase_DpiB-CitA-like"/>
    <property type="match status" value="1"/>
</dbReference>
<keyword evidence="13 15" id="KW-0472">Membrane</keyword>
<proteinExistence type="predicted"/>
<dbReference type="InterPro" id="IPR029151">
    <property type="entry name" value="Sensor-like_sf"/>
</dbReference>
<dbReference type="Pfam" id="PF02518">
    <property type="entry name" value="HATPase_c"/>
    <property type="match status" value="1"/>
</dbReference>
<dbReference type="Pfam" id="PF17203">
    <property type="entry name" value="sCache_3_2"/>
    <property type="match status" value="1"/>
</dbReference>
<evidence type="ECO:0000256" key="15">
    <source>
        <dbReference type="SAM" id="Phobius"/>
    </source>
</evidence>
<evidence type="ECO:0000313" key="17">
    <source>
        <dbReference type="EMBL" id="XDQ38169.1"/>
    </source>
</evidence>
<dbReference type="InterPro" id="IPR005467">
    <property type="entry name" value="His_kinase_dom"/>
</dbReference>
<dbReference type="InterPro" id="IPR036890">
    <property type="entry name" value="HATPase_C_sf"/>
</dbReference>